<keyword evidence="1" id="KW-0812">Transmembrane</keyword>
<evidence type="ECO:0000313" key="2">
    <source>
        <dbReference type="EMBL" id="RHZ57714.1"/>
    </source>
</evidence>
<protein>
    <submittedName>
        <fullName evidence="2">Uncharacterized protein</fullName>
    </submittedName>
</protein>
<gene>
    <name evidence="2" type="ORF">Glove_384g35</name>
</gene>
<keyword evidence="1" id="KW-0472">Membrane</keyword>
<feature type="transmembrane region" description="Helical" evidence="1">
    <location>
        <begin position="89"/>
        <end position="106"/>
    </location>
</feature>
<evidence type="ECO:0000256" key="1">
    <source>
        <dbReference type="SAM" id="Phobius"/>
    </source>
</evidence>
<keyword evidence="3" id="KW-1185">Reference proteome</keyword>
<keyword evidence="1" id="KW-1133">Transmembrane helix</keyword>
<dbReference type="EMBL" id="PQFF01000344">
    <property type="protein sequence ID" value="RHZ57714.1"/>
    <property type="molecule type" value="Genomic_DNA"/>
</dbReference>
<accession>A0A397H7Q0</accession>
<organism evidence="2 3">
    <name type="scientific">Diversispora epigaea</name>
    <dbReference type="NCBI Taxonomy" id="1348612"/>
    <lineage>
        <taxon>Eukaryota</taxon>
        <taxon>Fungi</taxon>
        <taxon>Fungi incertae sedis</taxon>
        <taxon>Mucoromycota</taxon>
        <taxon>Glomeromycotina</taxon>
        <taxon>Glomeromycetes</taxon>
        <taxon>Diversisporales</taxon>
        <taxon>Diversisporaceae</taxon>
        <taxon>Diversispora</taxon>
    </lineage>
</organism>
<reference evidence="2 3" key="1">
    <citation type="submission" date="2018-08" db="EMBL/GenBank/DDBJ databases">
        <title>Genome and evolution of the arbuscular mycorrhizal fungus Diversispora epigaea (formerly Glomus versiforme) and its bacterial endosymbionts.</title>
        <authorList>
            <person name="Sun X."/>
            <person name="Fei Z."/>
            <person name="Harrison M."/>
        </authorList>
    </citation>
    <scope>NUCLEOTIDE SEQUENCE [LARGE SCALE GENOMIC DNA]</scope>
    <source>
        <strain evidence="2 3">IT104</strain>
    </source>
</reference>
<name>A0A397H7Q0_9GLOM</name>
<proteinExistence type="predicted"/>
<sequence length="109" mass="12610">MLSELGYDGDVRFRLFPVDGWPDDRSWPLSSFELVVWVISIVKSYMTFVYQVDFKTKEGAELDYGGVFDSGHSQLVGGLTTKISHHRHTTYLLIFYIGSLFSISFFRRE</sequence>
<dbReference type="AlphaFoldDB" id="A0A397H7Q0"/>
<evidence type="ECO:0000313" key="3">
    <source>
        <dbReference type="Proteomes" id="UP000266861"/>
    </source>
</evidence>
<dbReference type="Proteomes" id="UP000266861">
    <property type="component" value="Unassembled WGS sequence"/>
</dbReference>
<comment type="caution">
    <text evidence="2">The sequence shown here is derived from an EMBL/GenBank/DDBJ whole genome shotgun (WGS) entry which is preliminary data.</text>
</comment>